<dbReference type="PANTHER" id="PTHR48245:SF1">
    <property type="match status" value="1"/>
</dbReference>
<dbReference type="PANTHER" id="PTHR48245">
    <property type="match status" value="1"/>
</dbReference>
<name>A0A6N2NAY5_SALVM</name>
<organism evidence="2">
    <name type="scientific">Salix viminalis</name>
    <name type="common">Common osier</name>
    <name type="synonym">Basket willow</name>
    <dbReference type="NCBI Taxonomy" id="40686"/>
    <lineage>
        <taxon>Eukaryota</taxon>
        <taxon>Viridiplantae</taxon>
        <taxon>Streptophyta</taxon>
        <taxon>Embryophyta</taxon>
        <taxon>Tracheophyta</taxon>
        <taxon>Spermatophyta</taxon>
        <taxon>Magnoliopsida</taxon>
        <taxon>eudicotyledons</taxon>
        <taxon>Gunneridae</taxon>
        <taxon>Pentapetalae</taxon>
        <taxon>rosids</taxon>
        <taxon>fabids</taxon>
        <taxon>Malpighiales</taxon>
        <taxon>Salicaceae</taxon>
        <taxon>Saliceae</taxon>
        <taxon>Salix</taxon>
    </lineage>
</organism>
<dbReference type="EMBL" id="CAADRP010002191">
    <property type="protein sequence ID" value="VFU63150.1"/>
    <property type="molecule type" value="Genomic_DNA"/>
</dbReference>
<reference evidence="2" key="1">
    <citation type="submission" date="2019-03" db="EMBL/GenBank/DDBJ databases">
        <authorList>
            <person name="Mank J."/>
            <person name="Almeida P."/>
        </authorList>
    </citation>
    <scope>NUCLEOTIDE SEQUENCE</scope>
    <source>
        <strain evidence="2">78183</strain>
    </source>
</reference>
<accession>A0A6N2NAY5</accession>
<feature type="region of interest" description="Disordered" evidence="1">
    <location>
        <begin position="323"/>
        <end position="353"/>
    </location>
</feature>
<protein>
    <submittedName>
        <fullName evidence="2">Uncharacterized protein</fullName>
    </submittedName>
</protein>
<dbReference type="AlphaFoldDB" id="A0A6N2NAY5"/>
<dbReference type="AntiFam" id="ANF00275">
    <property type="entry name" value="Spurious translation from rRNA (DUF6467)"/>
</dbReference>
<feature type="region of interest" description="Disordered" evidence="1">
    <location>
        <begin position="20"/>
        <end position="55"/>
    </location>
</feature>
<evidence type="ECO:0000313" key="2">
    <source>
        <dbReference type="EMBL" id="VFU63150.1"/>
    </source>
</evidence>
<feature type="compositionally biased region" description="Basic and acidic residues" evidence="1">
    <location>
        <begin position="34"/>
        <end position="55"/>
    </location>
</feature>
<gene>
    <name evidence="2" type="ORF">SVIM_LOCUS480550</name>
</gene>
<feature type="region of interest" description="Disordered" evidence="1">
    <location>
        <begin position="67"/>
        <end position="93"/>
    </location>
</feature>
<proteinExistence type="predicted"/>
<sequence>MPLEPRASWFSPKCVEAQQLTGHLGGSRSASETMGDKLHRREGNSPDHQLRPLNDRSVIKEMNGAKRSAEAVGCKNASGSTRASGGGRSGSENVGLSNANIGENPMPRKPKGSSARFVHGGVRRGRENASSQCPSTRRYGAEVTHAILPGKARTTFNKGYLYPKPTQGVAVTRPGRLFTKNTGLRKVVRPCMGADACPVPEGEPATEAPVNGGRNYNGPKVAKFLVGLGEIDMSVKMRTTCTWTERPYEASLFPGIGFGPFLRSLGGRRRRPPSGGSEPSVRYHSGRARILTLCQDLRAKGQSQASQKVTEACKGFLGPDGDWPSSAKAEGSLTARPTRRAGTKVGLSDPTVPSGRAVAQRIKSSHRREGLAPRCRLFATWGCSMFQGLGCSPIKAVRELGSERRETVRSISGVGVRALRGPFPSTRGPGRTHLWCTSYCAHEPPVAQPRQRRVLCPCGDGATEVLRIQEKTGRLEPCSYMTRSIRSVMEGQRPLVSPTVKNWGLTITSQYAFLSCLSSFMVRYSGVLGVEEPHQSIPNLVVKLYCGEDTVGEGIPGNRSSGDEVGPVAQRIRARGYEPRCRGFESLLAHNRPKREGPFPLEVGKS</sequence>
<evidence type="ECO:0000256" key="1">
    <source>
        <dbReference type="SAM" id="MobiDB-lite"/>
    </source>
</evidence>